<name>A0AAV6WY54_9LAMI</name>
<comment type="caution">
    <text evidence="1">The sequence shown here is derived from an EMBL/GenBank/DDBJ whole genome shotgun (WGS) entry which is preliminary data.</text>
</comment>
<evidence type="ECO:0000313" key="1">
    <source>
        <dbReference type="EMBL" id="KAG8372784.1"/>
    </source>
</evidence>
<dbReference type="Pfam" id="PF14868">
    <property type="entry name" value="DUF4487"/>
    <property type="match status" value="1"/>
</dbReference>
<reference evidence="1" key="1">
    <citation type="submission" date="2019-10" db="EMBL/GenBank/DDBJ databases">
        <authorList>
            <person name="Zhang R."/>
            <person name="Pan Y."/>
            <person name="Wang J."/>
            <person name="Ma R."/>
            <person name="Yu S."/>
        </authorList>
    </citation>
    <scope>NUCLEOTIDE SEQUENCE</scope>
    <source>
        <strain evidence="1">LA-IB0</strain>
        <tissue evidence="1">Leaf</tissue>
    </source>
</reference>
<dbReference type="Proteomes" id="UP000826271">
    <property type="component" value="Unassembled WGS sequence"/>
</dbReference>
<dbReference type="AlphaFoldDB" id="A0AAV6WY54"/>
<dbReference type="PANTHER" id="PTHR36702:SF1">
    <property type="entry name" value="HOLLIDAY JUNCTION RESOLVASE"/>
    <property type="match status" value="1"/>
</dbReference>
<keyword evidence="2" id="KW-1185">Reference proteome</keyword>
<gene>
    <name evidence="1" type="ORF">BUALT_Bualt12G0102800</name>
</gene>
<dbReference type="PANTHER" id="PTHR36702">
    <property type="entry name" value="HOLLIDAY JUNCTION RESOLVASE"/>
    <property type="match status" value="1"/>
</dbReference>
<accession>A0AAV6WY54</accession>
<dbReference type="EMBL" id="WHWC01000012">
    <property type="protein sequence ID" value="KAG8372784.1"/>
    <property type="molecule type" value="Genomic_DNA"/>
</dbReference>
<organism evidence="1 2">
    <name type="scientific">Buddleja alternifolia</name>
    <dbReference type="NCBI Taxonomy" id="168488"/>
    <lineage>
        <taxon>Eukaryota</taxon>
        <taxon>Viridiplantae</taxon>
        <taxon>Streptophyta</taxon>
        <taxon>Embryophyta</taxon>
        <taxon>Tracheophyta</taxon>
        <taxon>Spermatophyta</taxon>
        <taxon>Magnoliopsida</taxon>
        <taxon>eudicotyledons</taxon>
        <taxon>Gunneridae</taxon>
        <taxon>Pentapetalae</taxon>
        <taxon>asterids</taxon>
        <taxon>lamiids</taxon>
        <taxon>Lamiales</taxon>
        <taxon>Scrophulariaceae</taxon>
        <taxon>Buddlejeae</taxon>
        <taxon>Buddleja</taxon>
    </lineage>
</organism>
<protein>
    <submittedName>
        <fullName evidence="1">Uncharacterized protein</fullName>
    </submittedName>
</protein>
<dbReference type="InterPro" id="IPR027902">
    <property type="entry name" value="DUF4487"/>
</dbReference>
<evidence type="ECO:0000313" key="2">
    <source>
        <dbReference type="Proteomes" id="UP000826271"/>
    </source>
</evidence>
<sequence length="1065" mass="120446">MTNSGSGRDLETLLEAIKSSEVVENRVQLLKELEELNLHEKSAVNSLIESLTLLWEDFTCLDISQCTLNKTILHVAAKCLESDISECLVQFLVLGTKANIWCRKHLKMTLMSIEDSPEEEHSSFFYQLVLDLLNYSAASYSALARYPVSTNKDLVAILENFISEQFAMTKDLVSEIKEVVHLVTQEVYWNLWFLVFSRIFLLMEQMTRSEVHLYPTFRVVRQLHFRLKMKNQNVISLCKYKRIHILGSEFLKAAQVALDGVTRLCKVYCNGVKWDIYHAKTEDENMKDCKEDGNVDNVIHVTNCTVEKLCELGTIAANDGGNLVSLLNMSWKGVVSLLQFGKGALATKVNITGIIMNLISLATESLGCAAETWSSSMKDEVSLAEAKRIFLPVKFYLINAVRIISQYQSQALSVYKEIALCVVMILTFRVTLSMAEHLKSAREVLAEILEPTSLHLLNSLLNSAQVKQENKFQILDWLFSRENDISTAFESNSSKNNSLEAILSVSSYAMNKEKMLSVGRVALFLNLLKCAPDFEDDIRLGIARKVGWLLDILIDEDVYCSILILRTPIVNGSSQNHELTCQTMFSTILHALKTFIITVTSSLVWNEVESFLIENLFHPHFLCWEIITELWCFILRHAESDMANDIVDKLCALLKLTSRESVLFPESALRKTARLLCILATYGPELIVDRVYSSIFNSSRSECALALLMEGFPLNFLSEKKRSIAKQRIVTQYIDFLETFEDKSAGESDSGVYGAPVLALCAALQSLQVGLSDTDTKTLKFLVAIIQKYKTSSDNTTKDNYRRLLGELLGIISNMKHLYSSDEMEEVILELQNLFISRPALSDNQFFLCKPNLSYFMAGLGHVHLADSDNSAKSSAAWELYHMLLRERHWAFVHLAITAFGYFAARTSCNQLWRFVPHDAALSFDLDAGKDSDEERFMSELKLVLEKEMACPTIQASPDQLAMLVKEGQMLKEKVENDVKFNSEATCCDMMDIDDERQPTKKRKFPDGICKGVELLQSGLKIMVDGLSQWQRNPNDLSEVHETFLTHFSRLEDVIAHLVSLADTG</sequence>
<proteinExistence type="predicted"/>